<gene>
    <name evidence="1" type="ORF">NWFMUON74_25480</name>
</gene>
<proteinExistence type="predicted"/>
<organism evidence="1 2">
    <name type="scientific">Nocardia wallacei</name>
    <dbReference type="NCBI Taxonomy" id="480035"/>
    <lineage>
        <taxon>Bacteria</taxon>
        <taxon>Bacillati</taxon>
        <taxon>Actinomycetota</taxon>
        <taxon>Actinomycetes</taxon>
        <taxon>Mycobacteriales</taxon>
        <taxon>Nocardiaceae</taxon>
        <taxon>Nocardia</taxon>
    </lineage>
</organism>
<keyword evidence="2" id="KW-1185">Reference proteome</keyword>
<dbReference type="KEGG" id="nwl:NWFMUON74_25480"/>
<dbReference type="Proteomes" id="UP000516173">
    <property type="component" value="Chromosome"/>
</dbReference>
<evidence type="ECO:0000313" key="1">
    <source>
        <dbReference type="EMBL" id="BCK54776.1"/>
    </source>
</evidence>
<evidence type="ECO:0000313" key="2">
    <source>
        <dbReference type="Proteomes" id="UP000516173"/>
    </source>
</evidence>
<reference evidence="1 2" key="1">
    <citation type="submission" date="2020-08" db="EMBL/GenBank/DDBJ databases">
        <title>Genome Sequencing of Nocardia wallacei strain FMUON74 and assembly.</title>
        <authorList>
            <person name="Toyokawa M."/>
            <person name="Uesaka K."/>
        </authorList>
    </citation>
    <scope>NUCLEOTIDE SEQUENCE [LARGE SCALE GENOMIC DNA]</scope>
    <source>
        <strain evidence="1 2">FMUON74</strain>
    </source>
</reference>
<sequence>MSWADVFKSPVAIGYLDKDISGFRQSADEEKIRSHAKRSRYNLVKTVVFSSRTDRPMQRLVNVVEHLGAEAVFIPDIRHLDGSAIPRKLHEIATVITVDPESIYQRMRRKQCPDVRRHPSRTPWEVGWMNDRSVTGPVTPRVEALAARAGRAGYRLVRGWASPYPWQLLDAEDDEPIHTAATLDLIERILDE</sequence>
<name>A0A7G1KJP7_9NOCA</name>
<dbReference type="AlphaFoldDB" id="A0A7G1KJP7"/>
<dbReference type="EMBL" id="AP023396">
    <property type="protein sequence ID" value="BCK54776.1"/>
    <property type="molecule type" value="Genomic_DNA"/>
</dbReference>
<protein>
    <submittedName>
        <fullName evidence="1">Uncharacterized protein</fullName>
    </submittedName>
</protein>
<accession>A0A7G1KJP7</accession>